<evidence type="ECO:0000256" key="6">
    <source>
        <dbReference type="ARBA" id="ARBA00022683"/>
    </source>
</evidence>
<gene>
    <name evidence="9" type="ORF">DKL58_08930</name>
</gene>
<dbReference type="InterPro" id="IPR004701">
    <property type="entry name" value="PTS_EIIA_man-typ"/>
</dbReference>
<keyword evidence="10" id="KW-1185">Reference proteome</keyword>
<dbReference type="InterPro" id="IPR033887">
    <property type="entry name" value="PTS_IIA_man"/>
</dbReference>
<dbReference type="InterPro" id="IPR036662">
    <property type="entry name" value="PTS_EIIA_man-typ_sf"/>
</dbReference>
<keyword evidence="5" id="KW-0808">Transferase</keyword>
<evidence type="ECO:0000256" key="3">
    <source>
        <dbReference type="ARBA" id="ARBA00022490"/>
    </source>
</evidence>
<evidence type="ECO:0000259" key="8">
    <source>
        <dbReference type="PROSITE" id="PS51096"/>
    </source>
</evidence>
<dbReference type="PANTHER" id="PTHR33799:SF1">
    <property type="entry name" value="PTS SYSTEM MANNOSE-SPECIFIC EIIAB COMPONENT-RELATED"/>
    <property type="match status" value="1"/>
</dbReference>
<dbReference type="PROSITE" id="PS51096">
    <property type="entry name" value="PTS_EIIA_TYPE_4"/>
    <property type="match status" value="1"/>
</dbReference>
<organism evidence="9 10">
    <name type="scientific">Lactobacillus kullabergensis</name>
    <dbReference type="NCBI Taxonomy" id="1218493"/>
    <lineage>
        <taxon>Bacteria</taxon>
        <taxon>Bacillati</taxon>
        <taxon>Bacillota</taxon>
        <taxon>Bacilli</taxon>
        <taxon>Lactobacillales</taxon>
        <taxon>Lactobacillaceae</taxon>
        <taxon>Lactobacillus</taxon>
    </lineage>
</organism>
<dbReference type="CDD" id="cd00006">
    <property type="entry name" value="PTS_IIA_man"/>
    <property type="match status" value="1"/>
</dbReference>
<reference evidence="9 10" key="1">
    <citation type="submission" date="2018-05" db="EMBL/GenBank/DDBJ databases">
        <title>Reference genomes for bee gut microbiota database.</title>
        <authorList>
            <person name="Ellegaard K.M."/>
        </authorList>
    </citation>
    <scope>NUCLEOTIDE SEQUENCE [LARGE SCALE GENOMIC DNA]</scope>
    <source>
        <strain evidence="9 10">ESL0186</strain>
    </source>
</reference>
<proteinExistence type="predicted"/>
<comment type="subcellular location">
    <subcellularLocation>
        <location evidence="1">Cytoplasm</location>
    </subcellularLocation>
</comment>
<dbReference type="EMBL" id="CP029477">
    <property type="protein sequence ID" value="AWM76093.1"/>
    <property type="molecule type" value="Genomic_DNA"/>
</dbReference>
<dbReference type="SUPFAM" id="SSF53062">
    <property type="entry name" value="PTS system fructose IIA component-like"/>
    <property type="match status" value="1"/>
</dbReference>
<evidence type="ECO:0000313" key="9">
    <source>
        <dbReference type="EMBL" id="AWM76093.1"/>
    </source>
</evidence>
<evidence type="ECO:0000256" key="2">
    <source>
        <dbReference type="ARBA" id="ARBA00022448"/>
    </source>
</evidence>
<dbReference type="Gene3D" id="3.40.50.510">
    <property type="entry name" value="Phosphotransferase system, mannose-type IIA component"/>
    <property type="match status" value="1"/>
</dbReference>
<feature type="domain" description="PTS EIIA type-4" evidence="8">
    <location>
        <begin position="1"/>
        <end position="129"/>
    </location>
</feature>
<keyword evidence="4" id="KW-0762">Sugar transport</keyword>
<name>A0ABM6W2D4_9LACO</name>
<dbReference type="PANTHER" id="PTHR33799">
    <property type="entry name" value="PTS PERMEASE-RELATED-RELATED"/>
    <property type="match status" value="1"/>
</dbReference>
<keyword evidence="7" id="KW-0418">Kinase</keyword>
<evidence type="ECO:0000256" key="7">
    <source>
        <dbReference type="ARBA" id="ARBA00022777"/>
    </source>
</evidence>
<accession>A0ABM6W2D4</accession>
<evidence type="ECO:0000256" key="1">
    <source>
        <dbReference type="ARBA" id="ARBA00004496"/>
    </source>
</evidence>
<evidence type="ECO:0000313" key="10">
    <source>
        <dbReference type="Proteomes" id="UP000246036"/>
    </source>
</evidence>
<evidence type="ECO:0000256" key="5">
    <source>
        <dbReference type="ARBA" id="ARBA00022679"/>
    </source>
</evidence>
<sequence length="141" mass="15294">MISVLLVSHSNYAIGLKQSAEMIMGKQEALDTISFKEGETVDALKGKILSKIKELDTGKGILVMVDLLGASPYNASLICSHESNTSNDIKILTGMNLPMVIEALSDRTQPKCTLNDLYPKVLKSGINGIHEALSFIEENTK</sequence>
<dbReference type="Pfam" id="PF03610">
    <property type="entry name" value="EIIA-man"/>
    <property type="match status" value="1"/>
</dbReference>
<dbReference type="InterPro" id="IPR051471">
    <property type="entry name" value="Bacterial_PTS_sugar_comp"/>
</dbReference>
<dbReference type="RefSeq" id="WP_109586881.1">
    <property type="nucleotide sequence ID" value="NZ_CP029477.1"/>
</dbReference>
<protein>
    <submittedName>
        <fullName evidence="9">PTS mannose transporter subunit IIAB</fullName>
    </submittedName>
</protein>
<keyword evidence="3" id="KW-0963">Cytoplasm</keyword>
<evidence type="ECO:0000256" key="4">
    <source>
        <dbReference type="ARBA" id="ARBA00022597"/>
    </source>
</evidence>
<keyword evidence="2" id="KW-0813">Transport</keyword>
<keyword evidence="6" id="KW-0598">Phosphotransferase system</keyword>
<dbReference type="Proteomes" id="UP000246036">
    <property type="component" value="Chromosome"/>
</dbReference>